<keyword evidence="2" id="KW-0732">Signal</keyword>
<evidence type="ECO:0000256" key="1">
    <source>
        <dbReference type="SAM" id="MobiDB-lite"/>
    </source>
</evidence>
<sequence length="270" mass="30087">MRFLRALSASWSAWALIFDPALNTGRLSATMQCESPNVQNLGFNKLYGLERGCARPPSLSTKVETRLVYASSRETGGAREDINFHVHRVRRGGEPSELPDRKPFNGRDRMLTNPKKSGAHSSDYQEIPLMIELARRGRWFINFVARVVEELSTYMELQGYPKCQQTRAQVASGGRPQFRLSADLRPDHRFTGLPGRVVACIKGLSPFNHHGGLDERPPDTTTPDHRGAQKSLRPSSITPTQIGVPSEAMASAVTNNRNITIRPLRADMPI</sequence>
<feature type="region of interest" description="Disordered" evidence="1">
    <location>
        <begin position="90"/>
        <end position="121"/>
    </location>
</feature>
<feature type="signal peptide" evidence="2">
    <location>
        <begin position="1"/>
        <end position="15"/>
    </location>
</feature>
<comment type="caution">
    <text evidence="3">The sequence shown here is derived from an EMBL/GenBank/DDBJ whole genome shotgun (WGS) entry which is preliminary data.</text>
</comment>
<dbReference type="Proteomes" id="UP000298030">
    <property type="component" value="Unassembled WGS sequence"/>
</dbReference>
<gene>
    <name evidence="3" type="ORF">FA13DRAFT_1876308</name>
</gene>
<proteinExistence type="predicted"/>
<accession>A0A4Y7T113</accession>
<evidence type="ECO:0000313" key="3">
    <source>
        <dbReference type="EMBL" id="TEB27856.1"/>
    </source>
</evidence>
<protein>
    <submittedName>
        <fullName evidence="3">Uncharacterized protein</fullName>
    </submittedName>
</protein>
<feature type="chain" id="PRO_5021498349" evidence="2">
    <location>
        <begin position="16"/>
        <end position="270"/>
    </location>
</feature>
<feature type="compositionally biased region" description="Basic and acidic residues" evidence="1">
    <location>
        <begin position="91"/>
        <end position="110"/>
    </location>
</feature>
<name>A0A4Y7T113_COPMI</name>
<feature type="compositionally biased region" description="Basic and acidic residues" evidence="1">
    <location>
        <begin position="211"/>
        <end position="227"/>
    </location>
</feature>
<feature type="region of interest" description="Disordered" evidence="1">
    <location>
        <begin position="208"/>
        <end position="243"/>
    </location>
</feature>
<reference evidence="3 4" key="1">
    <citation type="journal article" date="2019" name="Nat. Ecol. Evol.">
        <title>Megaphylogeny resolves global patterns of mushroom evolution.</title>
        <authorList>
            <person name="Varga T."/>
            <person name="Krizsan K."/>
            <person name="Foldi C."/>
            <person name="Dima B."/>
            <person name="Sanchez-Garcia M."/>
            <person name="Sanchez-Ramirez S."/>
            <person name="Szollosi G.J."/>
            <person name="Szarkandi J.G."/>
            <person name="Papp V."/>
            <person name="Albert L."/>
            <person name="Andreopoulos W."/>
            <person name="Angelini C."/>
            <person name="Antonin V."/>
            <person name="Barry K.W."/>
            <person name="Bougher N.L."/>
            <person name="Buchanan P."/>
            <person name="Buyck B."/>
            <person name="Bense V."/>
            <person name="Catcheside P."/>
            <person name="Chovatia M."/>
            <person name="Cooper J."/>
            <person name="Damon W."/>
            <person name="Desjardin D."/>
            <person name="Finy P."/>
            <person name="Geml J."/>
            <person name="Haridas S."/>
            <person name="Hughes K."/>
            <person name="Justo A."/>
            <person name="Karasinski D."/>
            <person name="Kautmanova I."/>
            <person name="Kiss B."/>
            <person name="Kocsube S."/>
            <person name="Kotiranta H."/>
            <person name="LaButti K.M."/>
            <person name="Lechner B.E."/>
            <person name="Liimatainen K."/>
            <person name="Lipzen A."/>
            <person name="Lukacs Z."/>
            <person name="Mihaltcheva S."/>
            <person name="Morgado L.N."/>
            <person name="Niskanen T."/>
            <person name="Noordeloos M.E."/>
            <person name="Ohm R.A."/>
            <person name="Ortiz-Santana B."/>
            <person name="Ovrebo C."/>
            <person name="Racz N."/>
            <person name="Riley R."/>
            <person name="Savchenko A."/>
            <person name="Shiryaev A."/>
            <person name="Soop K."/>
            <person name="Spirin V."/>
            <person name="Szebenyi C."/>
            <person name="Tomsovsky M."/>
            <person name="Tulloss R.E."/>
            <person name="Uehling J."/>
            <person name="Grigoriev I.V."/>
            <person name="Vagvolgyi C."/>
            <person name="Papp T."/>
            <person name="Martin F.M."/>
            <person name="Miettinen O."/>
            <person name="Hibbett D.S."/>
            <person name="Nagy L.G."/>
        </authorList>
    </citation>
    <scope>NUCLEOTIDE SEQUENCE [LARGE SCALE GENOMIC DNA]</scope>
    <source>
        <strain evidence="3 4">FP101781</strain>
    </source>
</reference>
<evidence type="ECO:0000256" key="2">
    <source>
        <dbReference type="SAM" id="SignalP"/>
    </source>
</evidence>
<dbReference type="AlphaFoldDB" id="A0A4Y7T113"/>
<keyword evidence="4" id="KW-1185">Reference proteome</keyword>
<evidence type="ECO:0000313" key="4">
    <source>
        <dbReference type="Proteomes" id="UP000298030"/>
    </source>
</evidence>
<organism evidence="3 4">
    <name type="scientific">Coprinellus micaceus</name>
    <name type="common">Glistening ink-cap mushroom</name>
    <name type="synonym">Coprinus micaceus</name>
    <dbReference type="NCBI Taxonomy" id="71717"/>
    <lineage>
        <taxon>Eukaryota</taxon>
        <taxon>Fungi</taxon>
        <taxon>Dikarya</taxon>
        <taxon>Basidiomycota</taxon>
        <taxon>Agaricomycotina</taxon>
        <taxon>Agaricomycetes</taxon>
        <taxon>Agaricomycetidae</taxon>
        <taxon>Agaricales</taxon>
        <taxon>Agaricineae</taxon>
        <taxon>Psathyrellaceae</taxon>
        <taxon>Coprinellus</taxon>
    </lineage>
</organism>
<feature type="compositionally biased region" description="Polar residues" evidence="1">
    <location>
        <begin position="232"/>
        <end position="243"/>
    </location>
</feature>
<dbReference type="EMBL" id="QPFP01000036">
    <property type="protein sequence ID" value="TEB27856.1"/>
    <property type="molecule type" value="Genomic_DNA"/>
</dbReference>